<feature type="region of interest" description="Disordered" evidence="11">
    <location>
        <begin position="59"/>
        <end position="78"/>
    </location>
</feature>
<feature type="compositionally biased region" description="Basic and acidic residues" evidence="11">
    <location>
        <begin position="59"/>
        <end position="72"/>
    </location>
</feature>
<dbReference type="InParanoid" id="A0A2J7PZ53"/>
<protein>
    <recommendedName>
        <fullName evidence="10">Elongation of very long chain fatty acids protein</fullName>
        <ecNumber evidence="10">2.3.1.199</ecNumber>
    </recommendedName>
    <alternativeName>
        <fullName evidence="10">Very-long-chain 3-oxoacyl-CoA synthase</fullName>
    </alternativeName>
</protein>
<dbReference type="AlphaFoldDB" id="A0A2J7PZ53"/>
<dbReference type="PANTHER" id="PTHR11157">
    <property type="entry name" value="FATTY ACID ACYL TRANSFERASE-RELATED"/>
    <property type="match status" value="1"/>
</dbReference>
<keyword evidence="5 10" id="KW-0276">Fatty acid metabolism</keyword>
<evidence type="ECO:0000256" key="4">
    <source>
        <dbReference type="ARBA" id="ARBA00022692"/>
    </source>
</evidence>
<dbReference type="EMBL" id="NEVH01020341">
    <property type="protein sequence ID" value="PNF21602.1"/>
    <property type="molecule type" value="Genomic_DNA"/>
</dbReference>
<evidence type="ECO:0000256" key="8">
    <source>
        <dbReference type="ARBA" id="ARBA00023136"/>
    </source>
</evidence>
<feature type="transmembrane region" description="Helical" evidence="10">
    <location>
        <begin position="261"/>
        <end position="278"/>
    </location>
</feature>
<keyword evidence="7 10" id="KW-0443">Lipid metabolism</keyword>
<dbReference type="EC" id="2.3.1.199" evidence="10"/>
<dbReference type="OrthoDB" id="434092at2759"/>
<keyword evidence="3 10" id="KW-0808">Transferase</keyword>
<dbReference type="Proteomes" id="UP000235965">
    <property type="component" value="Unassembled WGS sequence"/>
</dbReference>
<comment type="catalytic activity">
    <reaction evidence="10">
        <text>a very-long-chain acyl-CoA + malonyl-CoA + H(+) = a very-long-chain 3-oxoacyl-CoA + CO2 + CoA</text>
        <dbReference type="Rhea" id="RHEA:32727"/>
        <dbReference type="ChEBI" id="CHEBI:15378"/>
        <dbReference type="ChEBI" id="CHEBI:16526"/>
        <dbReference type="ChEBI" id="CHEBI:57287"/>
        <dbReference type="ChEBI" id="CHEBI:57384"/>
        <dbReference type="ChEBI" id="CHEBI:90725"/>
        <dbReference type="ChEBI" id="CHEBI:90736"/>
        <dbReference type="EC" id="2.3.1.199"/>
    </reaction>
</comment>
<keyword evidence="6 10" id="KW-1133">Transmembrane helix</keyword>
<dbReference type="Pfam" id="PF01151">
    <property type="entry name" value="ELO"/>
    <property type="match status" value="1"/>
</dbReference>
<accession>A0A2J7PZ53</accession>
<dbReference type="GO" id="GO:0034625">
    <property type="term" value="P:fatty acid elongation, monounsaturated fatty acid"/>
    <property type="evidence" value="ECO:0007669"/>
    <property type="project" value="TreeGrafter"/>
</dbReference>
<evidence type="ECO:0000256" key="10">
    <source>
        <dbReference type="RuleBase" id="RU361115"/>
    </source>
</evidence>
<keyword evidence="9 10" id="KW-0275">Fatty acid biosynthesis</keyword>
<keyword evidence="2 10" id="KW-0444">Lipid biosynthesis</keyword>
<keyword evidence="8 10" id="KW-0472">Membrane</keyword>
<feature type="transmembrane region" description="Helical" evidence="10">
    <location>
        <begin position="290"/>
        <end position="311"/>
    </location>
</feature>
<evidence type="ECO:0000313" key="12">
    <source>
        <dbReference type="EMBL" id="PNF21602.1"/>
    </source>
</evidence>
<keyword evidence="4 10" id="KW-0812">Transmembrane</keyword>
<dbReference type="GO" id="GO:0030148">
    <property type="term" value="P:sphingolipid biosynthetic process"/>
    <property type="evidence" value="ECO:0007669"/>
    <property type="project" value="TreeGrafter"/>
</dbReference>
<evidence type="ECO:0000256" key="3">
    <source>
        <dbReference type="ARBA" id="ARBA00022679"/>
    </source>
</evidence>
<sequence>MSSSGLEPTTFRLIAECLNHLPYRVYSSNTEKGIGKRRMGRSRKRRSRFGLQIDDIKKEERAGSKTRRENSGRQKKLQNFFRGPAQNGRAELLNSVGYAPYIMSALLNSTQSMIHGVYNYYLWTLSLAVAQCLHEAQVQLRVPAHNAVVPSRGAKGEHPSTWQAARRIANAVWWYYVSKLIEFCDTFFFILRKKENQLTFLHVYHHSTMFSLWWIGIKWVPSGSTFLPAMANSFIHVLMYTYYGLSALGPHIAKYLWWKKYLTILQLIQFTTAMIMGINGIKSGCDFPLWMQYMLVIYMISFIVLFGNFYAKAYIEKGKRAFYGDDSRLRNGYRNCTNGVSGVSNGESKKIQ</sequence>
<evidence type="ECO:0000313" key="13">
    <source>
        <dbReference type="Proteomes" id="UP000235965"/>
    </source>
</evidence>
<gene>
    <name evidence="12" type="primary">Elovl4</name>
    <name evidence="12" type="ORF">B7P43_G12717</name>
</gene>
<feature type="transmembrane region" description="Helical" evidence="10">
    <location>
        <begin position="173"/>
        <end position="191"/>
    </location>
</feature>
<dbReference type="GO" id="GO:0019367">
    <property type="term" value="P:fatty acid elongation, saturated fatty acid"/>
    <property type="evidence" value="ECO:0007669"/>
    <property type="project" value="TreeGrafter"/>
</dbReference>
<name>A0A2J7PZ53_9NEOP</name>
<feature type="transmembrane region" description="Helical" evidence="10">
    <location>
        <begin position="198"/>
        <end position="217"/>
    </location>
</feature>
<evidence type="ECO:0000256" key="11">
    <source>
        <dbReference type="SAM" id="MobiDB-lite"/>
    </source>
</evidence>
<evidence type="ECO:0000256" key="7">
    <source>
        <dbReference type="ARBA" id="ARBA00023098"/>
    </source>
</evidence>
<dbReference type="PANTHER" id="PTHR11157:SF12">
    <property type="entry name" value="ELONGATION OF VERY LONG CHAIN FATTY ACIDS PROTEIN 4"/>
    <property type="match status" value="1"/>
</dbReference>
<dbReference type="GO" id="GO:0034626">
    <property type="term" value="P:fatty acid elongation, polyunsaturated fatty acid"/>
    <property type="evidence" value="ECO:0007669"/>
    <property type="project" value="TreeGrafter"/>
</dbReference>
<comment type="similarity">
    <text evidence="10">Belongs to the ELO family.</text>
</comment>
<dbReference type="GO" id="GO:0009922">
    <property type="term" value="F:fatty acid elongase activity"/>
    <property type="evidence" value="ECO:0007669"/>
    <property type="project" value="UniProtKB-EC"/>
</dbReference>
<keyword evidence="13" id="KW-1185">Reference proteome</keyword>
<evidence type="ECO:0000256" key="9">
    <source>
        <dbReference type="ARBA" id="ARBA00023160"/>
    </source>
</evidence>
<evidence type="ECO:0000256" key="6">
    <source>
        <dbReference type="ARBA" id="ARBA00022989"/>
    </source>
</evidence>
<dbReference type="PROSITE" id="PS01188">
    <property type="entry name" value="ELO"/>
    <property type="match status" value="1"/>
</dbReference>
<proteinExistence type="inferred from homology"/>
<dbReference type="STRING" id="105785.A0A2J7PZ53"/>
<dbReference type="InterPro" id="IPR030457">
    <property type="entry name" value="ELO_CS"/>
</dbReference>
<evidence type="ECO:0000256" key="1">
    <source>
        <dbReference type="ARBA" id="ARBA00004141"/>
    </source>
</evidence>
<reference evidence="12 13" key="1">
    <citation type="submission" date="2017-12" db="EMBL/GenBank/DDBJ databases">
        <title>Hemimetabolous genomes reveal molecular basis of termite eusociality.</title>
        <authorList>
            <person name="Harrison M.C."/>
            <person name="Jongepier E."/>
            <person name="Robertson H.M."/>
            <person name="Arning N."/>
            <person name="Bitard-Feildel T."/>
            <person name="Chao H."/>
            <person name="Childers C.P."/>
            <person name="Dinh H."/>
            <person name="Doddapaneni H."/>
            <person name="Dugan S."/>
            <person name="Gowin J."/>
            <person name="Greiner C."/>
            <person name="Han Y."/>
            <person name="Hu H."/>
            <person name="Hughes D.S.T."/>
            <person name="Huylmans A.-K."/>
            <person name="Kemena C."/>
            <person name="Kremer L.P.M."/>
            <person name="Lee S.L."/>
            <person name="Lopez-Ezquerra A."/>
            <person name="Mallet L."/>
            <person name="Monroy-Kuhn J.M."/>
            <person name="Moser A."/>
            <person name="Murali S.C."/>
            <person name="Muzny D.M."/>
            <person name="Otani S."/>
            <person name="Piulachs M.-D."/>
            <person name="Poelchau M."/>
            <person name="Qu J."/>
            <person name="Schaub F."/>
            <person name="Wada-Katsumata A."/>
            <person name="Worley K.C."/>
            <person name="Xie Q."/>
            <person name="Ylla G."/>
            <person name="Poulsen M."/>
            <person name="Gibbs R.A."/>
            <person name="Schal C."/>
            <person name="Richards S."/>
            <person name="Belles X."/>
            <person name="Korb J."/>
            <person name="Bornberg-Bauer E."/>
        </authorList>
    </citation>
    <scope>NUCLEOTIDE SEQUENCE [LARGE SCALE GENOMIC DNA]</scope>
    <source>
        <tissue evidence="12">Whole body</tissue>
    </source>
</reference>
<evidence type="ECO:0000256" key="5">
    <source>
        <dbReference type="ARBA" id="ARBA00022832"/>
    </source>
</evidence>
<dbReference type="InterPro" id="IPR002076">
    <property type="entry name" value="ELO_fam"/>
</dbReference>
<evidence type="ECO:0000256" key="2">
    <source>
        <dbReference type="ARBA" id="ARBA00022516"/>
    </source>
</evidence>
<comment type="caution">
    <text evidence="12">The sequence shown here is derived from an EMBL/GenBank/DDBJ whole genome shotgun (WGS) entry which is preliminary data.</text>
</comment>
<feature type="transmembrane region" description="Helical" evidence="10">
    <location>
        <begin position="229"/>
        <end position="249"/>
    </location>
</feature>
<dbReference type="GO" id="GO:0005789">
    <property type="term" value="C:endoplasmic reticulum membrane"/>
    <property type="evidence" value="ECO:0007669"/>
    <property type="project" value="TreeGrafter"/>
</dbReference>
<organism evidence="12 13">
    <name type="scientific">Cryptotermes secundus</name>
    <dbReference type="NCBI Taxonomy" id="105785"/>
    <lineage>
        <taxon>Eukaryota</taxon>
        <taxon>Metazoa</taxon>
        <taxon>Ecdysozoa</taxon>
        <taxon>Arthropoda</taxon>
        <taxon>Hexapoda</taxon>
        <taxon>Insecta</taxon>
        <taxon>Pterygota</taxon>
        <taxon>Neoptera</taxon>
        <taxon>Polyneoptera</taxon>
        <taxon>Dictyoptera</taxon>
        <taxon>Blattodea</taxon>
        <taxon>Blattoidea</taxon>
        <taxon>Termitoidae</taxon>
        <taxon>Kalotermitidae</taxon>
        <taxon>Cryptotermitinae</taxon>
        <taxon>Cryptotermes</taxon>
    </lineage>
</organism>
<dbReference type="GO" id="GO:0042761">
    <property type="term" value="P:very long-chain fatty acid biosynthetic process"/>
    <property type="evidence" value="ECO:0007669"/>
    <property type="project" value="TreeGrafter"/>
</dbReference>
<comment type="subcellular location">
    <subcellularLocation>
        <location evidence="1">Membrane</location>
        <topology evidence="1">Multi-pass membrane protein</topology>
    </subcellularLocation>
</comment>